<dbReference type="GO" id="GO:0005737">
    <property type="term" value="C:cytoplasm"/>
    <property type="evidence" value="ECO:0007669"/>
    <property type="project" value="UniProtKB-SubCell"/>
</dbReference>
<feature type="coiled-coil region" evidence="7">
    <location>
        <begin position="304"/>
        <end position="499"/>
    </location>
</feature>
<dbReference type="Gene3D" id="1.10.287.1490">
    <property type="match status" value="1"/>
</dbReference>
<evidence type="ECO:0000256" key="5">
    <source>
        <dbReference type="ARBA" id="ARBA00023054"/>
    </source>
</evidence>
<dbReference type="FunFam" id="3.40.50.300:FF:000984">
    <property type="entry name" value="Chromosome partition protein Smc"/>
    <property type="match status" value="1"/>
</dbReference>
<feature type="coiled-coil region" evidence="7">
    <location>
        <begin position="678"/>
        <end position="705"/>
    </location>
</feature>
<dbReference type="HAMAP" id="MF_01894">
    <property type="entry name" value="Smc_prok"/>
    <property type="match status" value="1"/>
</dbReference>
<dbReference type="PANTHER" id="PTHR43977">
    <property type="entry name" value="STRUCTURAL MAINTENANCE OF CHROMOSOMES PROTEIN 3"/>
    <property type="match status" value="1"/>
</dbReference>
<dbReference type="GO" id="GO:0003677">
    <property type="term" value="F:DNA binding"/>
    <property type="evidence" value="ECO:0007669"/>
    <property type="project" value="UniProtKB-UniRule"/>
</dbReference>
<dbReference type="CDD" id="cd03278">
    <property type="entry name" value="ABC_SMC_barmotin"/>
    <property type="match status" value="2"/>
</dbReference>
<accession>A0A1G7IZ24</accession>
<dbReference type="PIRSF" id="PIRSF005719">
    <property type="entry name" value="SMC"/>
    <property type="match status" value="1"/>
</dbReference>
<reference evidence="9 10" key="1">
    <citation type="submission" date="2016-10" db="EMBL/GenBank/DDBJ databases">
        <authorList>
            <person name="de Groot N.N."/>
        </authorList>
    </citation>
    <scope>NUCLEOTIDE SEQUENCE [LARGE SCALE GENOMIC DNA]</scope>
    <source>
        <strain evidence="9 10">DSM 569</strain>
    </source>
</reference>
<dbReference type="InterPro" id="IPR011890">
    <property type="entry name" value="SMC_prok"/>
</dbReference>
<evidence type="ECO:0000313" key="9">
    <source>
        <dbReference type="EMBL" id="SDF17957.1"/>
    </source>
</evidence>
<dbReference type="SUPFAM" id="SSF52540">
    <property type="entry name" value="P-loop containing nucleoside triphosphate hydrolases"/>
    <property type="match status" value="1"/>
</dbReference>
<evidence type="ECO:0000256" key="1">
    <source>
        <dbReference type="ARBA" id="ARBA00004496"/>
    </source>
</evidence>
<feature type="coiled-coil region" evidence="7">
    <location>
        <begin position="741"/>
        <end position="1019"/>
    </location>
</feature>
<dbReference type="GO" id="GO:0005524">
    <property type="term" value="F:ATP binding"/>
    <property type="evidence" value="ECO:0007669"/>
    <property type="project" value="UniProtKB-UniRule"/>
</dbReference>
<evidence type="ECO:0000259" key="8">
    <source>
        <dbReference type="SMART" id="SM00968"/>
    </source>
</evidence>
<dbReference type="FunFam" id="3.40.50.300:FF:000901">
    <property type="entry name" value="Chromosome partition protein Smc"/>
    <property type="match status" value="1"/>
</dbReference>
<dbReference type="AlphaFoldDB" id="A0A1G7IZ24"/>
<dbReference type="GO" id="GO:0016887">
    <property type="term" value="F:ATP hydrolysis activity"/>
    <property type="evidence" value="ECO:0007669"/>
    <property type="project" value="InterPro"/>
</dbReference>
<name>A0A1G7IZ24_THETY</name>
<keyword evidence="4 7" id="KW-0067">ATP-binding</keyword>
<dbReference type="Pfam" id="PF06470">
    <property type="entry name" value="SMC_hinge"/>
    <property type="match status" value="1"/>
</dbReference>
<dbReference type="Gene3D" id="1.20.1060.20">
    <property type="match status" value="1"/>
</dbReference>
<comment type="function">
    <text evidence="7">Required for chromosome condensation and partitioning.</text>
</comment>
<comment type="similarity">
    <text evidence="7">Belongs to the SMC family.</text>
</comment>
<dbReference type="InterPro" id="IPR024704">
    <property type="entry name" value="SMC"/>
</dbReference>
<dbReference type="GO" id="GO:0007062">
    <property type="term" value="P:sister chromatid cohesion"/>
    <property type="evidence" value="ECO:0007669"/>
    <property type="project" value="InterPro"/>
</dbReference>
<dbReference type="GO" id="GO:0030261">
    <property type="term" value="P:chromosome condensation"/>
    <property type="evidence" value="ECO:0007669"/>
    <property type="project" value="InterPro"/>
</dbReference>
<dbReference type="InterPro" id="IPR010935">
    <property type="entry name" value="SMC_hinge"/>
</dbReference>
<comment type="subunit">
    <text evidence="7">Homodimer.</text>
</comment>
<dbReference type="InterPro" id="IPR003395">
    <property type="entry name" value="RecF/RecN/SMC_N"/>
</dbReference>
<dbReference type="SUPFAM" id="SSF75553">
    <property type="entry name" value="Smc hinge domain"/>
    <property type="match status" value="1"/>
</dbReference>
<dbReference type="NCBIfam" id="TIGR02168">
    <property type="entry name" value="SMC_prok_B"/>
    <property type="match status" value="1"/>
</dbReference>
<dbReference type="EMBL" id="FNBS01000005">
    <property type="protein sequence ID" value="SDF17957.1"/>
    <property type="molecule type" value="Genomic_DNA"/>
</dbReference>
<dbReference type="RefSeq" id="WP_074592072.1">
    <property type="nucleotide sequence ID" value="NZ_FNBS01000005.1"/>
</dbReference>
<keyword evidence="2 7" id="KW-0963">Cytoplasm</keyword>
<dbReference type="InterPro" id="IPR027417">
    <property type="entry name" value="P-loop_NTPase"/>
</dbReference>
<dbReference type="Proteomes" id="UP000183404">
    <property type="component" value="Unassembled WGS sequence"/>
</dbReference>
<dbReference type="InterPro" id="IPR036277">
    <property type="entry name" value="SMC_hinge_sf"/>
</dbReference>
<dbReference type="GO" id="GO:0005694">
    <property type="term" value="C:chromosome"/>
    <property type="evidence" value="ECO:0007669"/>
    <property type="project" value="InterPro"/>
</dbReference>
<evidence type="ECO:0000256" key="4">
    <source>
        <dbReference type="ARBA" id="ARBA00022840"/>
    </source>
</evidence>
<dbReference type="Pfam" id="PF02463">
    <property type="entry name" value="SMC_N"/>
    <property type="match status" value="1"/>
</dbReference>
<gene>
    <name evidence="7" type="primary">smc</name>
    <name evidence="9" type="ORF">SAMN04244560_00372</name>
</gene>
<evidence type="ECO:0000256" key="6">
    <source>
        <dbReference type="ARBA" id="ARBA00023125"/>
    </source>
</evidence>
<comment type="subcellular location">
    <subcellularLocation>
        <location evidence="1 7">Cytoplasm</location>
    </subcellularLocation>
</comment>
<dbReference type="GO" id="GO:0006260">
    <property type="term" value="P:DNA replication"/>
    <property type="evidence" value="ECO:0007669"/>
    <property type="project" value="UniProtKB-UniRule"/>
</dbReference>
<dbReference type="Gene3D" id="3.40.50.300">
    <property type="entry name" value="P-loop containing nucleotide triphosphate hydrolases"/>
    <property type="match status" value="2"/>
</dbReference>
<evidence type="ECO:0000256" key="7">
    <source>
        <dbReference type="HAMAP-Rule" id="MF_01894"/>
    </source>
</evidence>
<feature type="domain" description="SMC hinge" evidence="8">
    <location>
        <begin position="525"/>
        <end position="643"/>
    </location>
</feature>
<keyword evidence="6 7" id="KW-0238">DNA-binding</keyword>
<evidence type="ECO:0000313" key="10">
    <source>
        <dbReference type="Proteomes" id="UP000183404"/>
    </source>
</evidence>
<feature type="binding site" evidence="7">
    <location>
        <begin position="32"/>
        <end position="39"/>
    </location>
    <ligand>
        <name>ATP</name>
        <dbReference type="ChEBI" id="CHEBI:30616"/>
    </ligand>
</feature>
<keyword evidence="5 7" id="KW-0175">Coiled coil</keyword>
<feature type="coiled-coil region" evidence="7">
    <location>
        <begin position="167"/>
        <end position="268"/>
    </location>
</feature>
<comment type="domain">
    <text evidence="7">Contains large globular domains required for ATP hydrolysis at each terminus and a third globular domain forming a flexible hinge near the middle of the molecule. These domains are separated by coiled-coil structures.</text>
</comment>
<protein>
    <recommendedName>
        <fullName evidence="7">Chromosome partition protein Smc</fullName>
    </recommendedName>
</protein>
<dbReference type="GO" id="GO:0007059">
    <property type="term" value="P:chromosome segregation"/>
    <property type="evidence" value="ECO:0007669"/>
    <property type="project" value="UniProtKB-UniRule"/>
</dbReference>
<organism evidence="9 10">
    <name type="scientific">Thermoanaerobacter thermohydrosulfuricus</name>
    <name type="common">Clostridium thermohydrosulfuricum</name>
    <dbReference type="NCBI Taxonomy" id="1516"/>
    <lineage>
        <taxon>Bacteria</taxon>
        <taxon>Bacillati</taxon>
        <taxon>Bacillota</taxon>
        <taxon>Clostridia</taxon>
        <taxon>Thermoanaerobacterales</taxon>
        <taxon>Thermoanaerobacteraceae</taxon>
        <taxon>Thermoanaerobacter</taxon>
    </lineage>
</organism>
<keyword evidence="3 7" id="KW-0547">Nucleotide-binding</keyword>
<sequence length="1196" mass="138554">MYLKKLELQGFKSFADKVTLNFEKGVTAIVGPNGSGKSNISDAIRLVLGEQSIKSLRGSKLEDVIFAGSENRKPLGFCEINLTLDNSDGYLPFDYTEVVITRKIFRSGESEFFINKTPCRLKDIYELFLDTGVGKEGYSIIGQGRIDEILSARPEDRRQIFEEAIGISKYRYKKEEAERKLTAANDNLLRLNDIVVELEKQLTTLETQKSKAEEFLKLHKEKRKADISLYIQLAKRSMNQYDALKGKYENLKNQLDVKKIHKINQEENLLYKEKEIHDLKQQLGSKKEEYHNNLREIEIVSGKRELIIEKLRNLEETTELYREELEKAAKRERVLKEELKRIESNVALLHANKEELEEKLRQFQEEYVSLQKKQKNEIEEVEKAKEDIIEILNSIADVKGKLSLNNSLKEEAISRQQNLKKHIEEIQNRIEILDKEKNKIVEELQILQKELDKKNQQRITKQQALQKIDNELILREDTLKVIKEEIERKRSRLSILEEMDKNYEGYSGTVRNLLKLSENIPSFKENIIGVVGELLEVENTYSTAIEVALGSSIQNIVIKSSEGVAEIIERLKQKDLGRATFLPLDLIRGRGLSQQESNILTEKGVIGVASKLIKYNDNLEEIFNFLLGRVIIVDTIENAVRLSKKYNQAYKIVTLEGEVINPGGAITGGSLKPKLQSIFKRKEEITKLKKDIDSLKNQQEILGEEIGQKINDKIHEEEQIELLNKEIFDISYNITSNEQRRISLEKEIGNLLNQLENYTLEIDELKENVRNYQQEIDRFLKELESLEKEKERLDALINGFKEKNNKEEENLAILDKEITALKIEIAKIEQKLQNELHNLKDKRQEFDREKNNIVEKEKNIKEIESLKVNLSLDREKLQGEIYKLQQEVEKIQKDIFSLEDNIFQEEEDLQKRKEKFSILQQEFTNINEEFHKVEMEMQRFQIEIDNIKNRLWEEYELTLDRAFEEAEEGEISKLRQRADHLTKAIKGLGNVNIDAIEEYKEVKERYDFLKSQMEDIIKAKESLISVIEEANKIIKTKFKDGFEILQIQFKETFRRLFGGGNAELILTDEDNLLETGIEIKAQPPGKKLQTLSLLSGGEKALVAISLLFAMLIIKPTPFCILDEIDAALDDANVERFAEFLKELSKDTQFIVVSHRKGTMMVADAIYGVTMQEKGVSKLLSLKLNTDDKIGGLVKHA</sequence>
<proteinExistence type="inferred from homology"/>
<evidence type="ECO:0000256" key="3">
    <source>
        <dbReference type="ARBA" id="ARBA00022741"/>
    </source>
</evidence>
<evidence type="ECO:0000256" key="2">
    <source>
        <dbReference type="ARBA" id="ARBA00022490"/>
    </source>
</evidence>
<dbReference type="SMART" id="SM00968">
    <property type="entry name" value="SMC_hinge"/>
    <property type="match status" value="1"/>
</dbReference>
<dbReference type="Gene3D" id="3.30.70.1620">
    <property type="match status" value="1"/>
</dbReference>